<evidence type="ECO:0000313" key="2">
    <source>
        <dbReference type="EMBL" id="CCO59021.1"/>
    </source>
</evidence>
<dbReference type="NCBIfam" id="TIGR02532">
    <property type="entry name" value="IV_pilin_GFxxxE"/>
    <property type="match status" value="1"/>
</dbReference>
<sequence length="248" mass="26802">MKRLGFTLIEMVVTILIVSVMFLGIAGFVKIGAEGYADTTRRQALHNQARFVVEKISREIRHAVPNSLAVNSGNQCLSFYPIRFSGFYQTDDAVSSGDNTVNFIVGNSDFDLAAAISAGARIVINPSRVEDLDGTTNASRVISSVTVSGAVPNAIYSISASFPSDSIANRHYIYIPSERVEYCLDTSSGNITRDSGVEVQVGQNVVSGAFTVDGMSLQRGGLVHLNILFQSEDEQSNYNHDVQVLNVP</sequence>
<organism evidence="2 3">
    <name type="scientific">Vibrio nigripulchritudo</name>
    <dbReference type="NCBI Taxonomy" id="28173"/>
    <lineage>
        <taxon>Bacteria</taxon>
        <taxon>Pseudomonadati</taxon>
        <taxon>Pseudomonadota</taxon>
        <taxon>Gammaproteobacteria</taxon>
        <taxon>Vibrionales</taxon>
        <taxon>Vibrionaceae</taxon>
        <taxon>Vibrio</taxon>
    </lineage>
</organism>
<keyword evidence="1" id="KW-0812">Transmembrane</keyword>
<name>U4K8T8_9VIBR</name>
<protein>
    <submittedName>
        <fullName evidence="2">Putative MSHA biogenesis protein MshO</fullName>
    </submittedName>
</protein>
<keyword evidence="3" id="KW-1185">Reference proteome</keyword>
<reference evidence="2 3" key="1">
    <citation type="journal article" date="2013" name="ISME J.">
        <title>Comparative genomics of pathogenic lineages of Vibrio nigripulchritudo identifies virulence-associated traits.</title>
        <authorList>
            <person name="Goudenege D."/>
            <person name="Labreuche Y."/>
            <person name="Krin E."/>
            <person name="Ansquer D."/>
            <person name="Mangenot S."/>
            <person name="Calteau A."/>
            <person name="Medigue C."/>
            <person name="Mazel D."/>
            <person name="Polz M.F."/>
            <person name="Le Roux F."/>
        </authorList>
    </citation>
    <scope>NUCLEOTIDE SEQUENCE [LARGE SCALE GENOMIC DNA]</scope>
    <source>
        <strain evidence="3">SnF1</strain>
    </source>
</reference>
<gene>
    <name evidence="2" type="ORF">VIBNI_A2990</name>
</gene>
<dbReference type="EMBL" id="FO203526">
    <property type="protein sequence ID" value="CCO59021.1"/>
    <property type="molecule type" value="Genomic_DNA"/>
</dbReference>
<dbReference type="InterPro" id="IPR012902">
    <property type="entry name" value="N_methyl_site"/>
</dbReference>
<dbReference type="PATRIC" id="fig|1260221.3.peg.2848"/>
<dbReference type="KEGG" id="vni:VIBNI_A2990"/>
<keyword evidence="1" id="KW-1133">Transmembrane helix</keyword>
<dbReference type="STRING" id="28173.VIBNI_A2990"/>
<dbReference type="RefSeq" id="WP_022551596.1">
    <property type="nucleotide sequence ID" value="NC_022528.1"/>
</dbReference>
<accession>U4K8T8</accession>
<keyword evidence="1" id="KW-0472">Membrane</keyword>
<evidence type="ECO:0000313" key="3">
    <source>
        <dbReference type="Proteomes" id="UP000016895"/>
    </source>
</evidence>
<evidence type="ECO:0000256" key="1">
    <source>
        <dbReference type="SAM" id="Phobius"/>
    </source>
</evidence>
<dbReference type="Pfam" id="PF07963">
    <property type="entry name" value="N_methyl"/>
    <property type="match status" value="1"/>
</dbReference>
<dbReference type="AlphaFoldDB" id="U4K8T8"/>
<dbReference type="Proteomes" id="UP000016895">
    <property type="component" value="Chromosome 1"/>
</dbReference>
<feature type="transmembrane region" description="Helical" evidence="1">
    <location>
        <begin position="12"/>
        <end position="33"/>
    </location>
</feature>
<proteinExistence type="predicted"/>
<dbReference type="OrthoDB" id="9788802at2"/>